<dbReference type="AlphaFoldDB" id="A0A345INJ0"/>
<protein>
    <submittedName>
        <fullName evidence="2">Lanthionine biosynthesis protein LanB</fullName>
    </submittedName>
</protein>
<organism evidence="2">
    <name type="scientific">Serratia marcescens</name>
    <dbReference type="NCBI Taxonomy" id="615"/>
    <lineage>
        <taxon>Bacteria</taxon>
        <taxon>Pseudomonadati</taxon>
        <taxon>Pseudomonadota</taxon>
        <taxon>Gammaproteobacteria</taxon>
        <taxon>Enterobacterales</taxon>
        <taxon>Yersiniaceae</taxon>
        <taxon>Serratia</taxon>
    </lineage>
</organism>
<feature type="domain" description="Lantibiotic dehydratase N-terminal" evidence="1">
    <location>
        <begin position="147"/>
        <end position="473"/>
    </location>
</feature>
<accession>A0A345INJ0</accession>
<reference evidence="2" key="1">
    <citation type="submission" date="2018-06" db="EMBL/GenBank/DDBJ databases">
        <title>SME-4 producing Serratia marcescens from Argentina and comparison with genomes of other SME-producers.</title>
        <authorList>
            <person name="Dabos L."/>
            <person name="Patino Navarrete R."/>
            <person name="Naas T."/>
        </authorList>
    </citation>
    <scope>NUCLEOTIDE SEQUENCE</scope>
    <source>
        <strain evidence="2">163</strain>
    </source>
</reference>
<sequence>MTLPAQPLLLVAPFIMLRTAGLPAHYVSQLPDDLSAIIRQHHLQEPAWRQLGQALIARLHANIALPSADSVRQDMIRCRRHIFNDRYFNLSAEVGAWLAHYDSAALEQLTEWLAIANERRQLAATFNQRWQRVNEQTQALLLKAANEPALRRALCLASPQLLCDLEQNWQSWPAKRRRRVERSLFAYMIRAAGKVSPFSTFSSFSLVPFESSAGEATLQTGEGKVTSTVHLNRSIALALRDALYTQLWLAKHDLPLCRNPSLQRISASQMRGHFYRYEKRHGLLWNEEQQFVLGLEAAEIDAVLSASHQQSWSEWRAHFELAGMAPPEAERLLRKLVRKDVLRPTLQWGTHHPAPLADVLALMPAELSSDALRNLPELPERFGAAENSERVALLEQAQQTIQQSWERLTRHQMPEIRNILYEDAWREGIRMTLPDAFIPNVLARVAKAVAKRATLSQEYLWLLQNFIDKYGAGGHCTDVSLFLQQSWQGFIQFTQQRISQSAATTARWRQHNINPAALKLPVTLFLQLDARHVGQLAHPRGKVVINNAYSRIGWQLARTTLTNDSQADDRRHQLQNWLRQFAAPALPLTFSVSGESSNLQAQARLAAHHLCLDEPPQVAGDLTLDRLQLHHDTQSGLLKLTDNQGQAFQLCYLGAATPMVAWGTKYLLTVLAEPVQIGRPAYKRLMANELDHDFRHAPRMEEEDCVLIRETWWVRSSRIFHELSGHQAAEHPARLLALLLKNGIPTDSYVNGQFNDHLSWQSFNNDKIRKPMWCRLGNSHCLDQLLLLARKVDWLVFREALPSPENSWMEVKNETYLTEIHTEMVIPGDYLDASLMSPLKEKSHA</sequence>
<evidence type="ECO:0000259" key="1">
    <source>
        <dbReference type="Pfam" id="PF04738"/>
    </source>
</evidence>
<dbReference type="Pfam" id="PF04738">
    <property type="entry name" value="Lant_dehydr_N"/>
    <property type="match status" value="1"/>
</dbReference>
<dbReference type="InterPro" id="IPR006827">
    <property type="entry name" value="Lant_deHydtase_N"/>
</dbReference>
<dbReference type="RefSeq" id="WP_117187978.1">
    <property type="nucleotide sequence ID" value="NZ_NPKU01000013.1"/>
</dbReference>
<evidence type="ECO:0000313" key="2">
    <source>
        <dbReference type="EMBL" id="AXH01412.1"/>
    </source>
</evidence>
<proteinExistence type="predicted"/>
<name>A0A345INJ0_SERMA</name>
<dbReference type="EMBL" id="MH460878">
    <property type="protein sequence ID" value="AXH01412.1"/>
    <property type="molecule type" value="Genomic_DNA"/>
</dbReference>